<dbReference type="STRING" id="874156.GCA_001021555_00913"/>
<evidence type="ECO:0000259" key="3">
    <source>
        <dbReference type="PROSITE" id="PS50893"/>
    </source>
</evidence>
<keyword evidence="2 4" id="KW-0067">ATP-binding</keyword>
<sequence>MSFDVDLELTLGDQRIAIAFASDAKLAALVGPSGAGKTSVLNAISGLLKPSSGRVAVAGNMLFDSAAKLDVPPDQRRAGYVFQDARLFPHRRVSANLAYGEKLARPAEVWITRGEVCDLLEIGALLDRWPATLSGGETRRVAIARALLAAPKFLLLDEPLSSLDPARAERLAALIERIRDELAIPILLVSHSASEVERLADQVVTMPSPSERPIDS</sequence>
<evidence type="ECO:0000256" key="1">
    <source>
        <dbReference type="ARBA" id="ARBA00022741"/>
    </source>
</evidence>
<organism evidence="4 5">
    <name type="scientific">Aurantiacibacter marinus</name>
    <dbReference type="NCBI Taxonomy" id="874156"/>
    <lineage>
        <taxon>Bacteria</taxon>
        <taxon>Pseudomonadati</taxon>
        <taxon>Pseudomonadota</taxon>
        <taxon>Alphaproteobacteria</taxon>
        <taxon>Sphingomonadales</taxon>
        <taxon>Erythrobacteraceae</taxon>
        <taxon>Aurantiacibacter</taxon>
    </lineage>
</organism>
<dbReference type="PANTHER" id="PTHR43514">
    <property type="entry name" value="ABC TRANSPORTER I FAMILY MEMBER 10"/>
    <property type="match status" value="1"/>
</dbReference>
<dbReference type="SMART" id="SM00382">
    <property type="entry name" value="AAA"/>
    <property type="match status" value="1"/>
</dbReference>
<dbReference type="Proteomes" id="UP000053455">
    <property type="component" value="Unassembled WGS sequence"/>
</dbReference>
<evidence type="ECO:0000313" key="4">
    <source>
        <dbReference type="EMBL" id="KLI64385.1"/>
    </source>
</evidence>
<feature type="domain" description="ABC transporter" evidence="3">
    <location>
        <begin position="2"/>
        <end position="214"/>
    </location>
</feature>
<reference evidence="4 5" key="1">
    <citation type="submission" date="2015-04" db="EMBL/GenBank/DDBJ databases">
        <title>The draft genome sequence of Erythrobacter marinus HWDM-33.</title>
        <authorList>
            <person name="Zhuang L."/>
            <person name="Liu Y."/>
            <person name="Shao Z."/>
        </authorList>
    </citation>
    <scope>NUCLEOTIDE SEQUENCE [LARGE SCALE GENOMIC DNA]</scope>
    <source>
        <strain evidence="4 5">HWDM-33</strain>
    </source>
</reference>
<dbReference type="InterPro" id="IPR003439">
    <property type="entry name" value="ABC_transporter-like_ATP-bd"/>
</dbReference>
<dbReference type="PATRIC" id="fig|874156.12.peg.384"/>
<comment type="caution">
    <text evidence="4">The sequence shown here is derived from an EMBL/GenBank/DDBJ whole genome shotgun (WGS) entry which is preliminary data.</text>
</comment>
<evidence type="ECO:0000256" key="2">
    <source>
        <dbReference type="ARBA" id="ARBA00022840"/>
    </source>
</evidence>
<dbReference type="RefSeq" id="WP_047092247.1">
    <property type="nucleotide sequence ID" value="NZ_LBHU01000001.1"/>
</dbReference>
<dbReference type="SUPFAM" id="SSF52540">
    <property type="entry name" value="P-loop containing nucleoside triphosphate hydrolases"/>
    <property type="match status" value="1"/>
</dbReference>
<dbReference type="EMBL" id="LBHU01000001">
    <property type="protein sequence ID" value="KLI64385.1"/>
    <property type="molecule type" value="Genomic_DNA"/>
</dbReference>
<dbReference type="Gene3D" id="3.40.50.300">
    <property type="entry name" value="P-loop containing nucleotide triphosphate hydrolases"/>
    <property type="match status" value="1"/>
</dbReference>
<keyword evidence="5" id="KW-1185">Reference proteome</keyword>
<accession>A0A0H0XVT4</accession>
<dbReference type="GO" id="GO:0005524">
    <property type="term" value="F:ATP binding"/>
    <property type="evidence" value="ECO:0007669"/>
    <property type="project" value="UniProtKB-KW"/>
</dbReference>
<protein>
    <submittedName>
        <fullName evidence="4">Molybdenum ABC transporter ATP-binding protein</fullName>
    </submittedName>
</protein>
<dbReference type="InterPro" id="IPR050334">
    <property type="entry name" value="Molybdenum_import_ModC"/>
</dbReference>
<dbReference type="InterPro" id="IPR003593">
    <property type="entry name" value="AAA+_ATPase"/>
</dbReference>
<evidence type="ECO:0000313" key="5">
    <source>
        <dbReference type="Proteomes" id="UP000053455"/>
    </source>
</evidence>
<dbReference type="InterPro" id="IPR027417">
    <property type="entry name" value="P-loop_NTPase"/>
</dbReference>
<dbReference type="AlphaFoldDB" id="A0A0H0XVT4"/>
<proteinExistence type="predicted"/>
<dbReference type="Pfam" id="PF00005">
    <property type="entry name" value="ABC_tran"/>
    <property type="match status" value="1"/>
</dbReference>
<keyword evidence="1" id="KW-0547">Nucleotide-binding</keyword>
<dbReference type="GO" id="GO:0016887">
    <property type="term" value="F:ATP hydrolysis activity"/>
    <property type="evidence" value="ECO:0007669"/>
    <property type="project" value="InterPro"/>
</dbReference>
<dbReference type="PROSITE" id="PS50893">
    <property type="entry name" value="ABC_TRANSPORTER_2"/>
    <property type="match status" value="1"/>
</dbReference>
<dbReference type="PANTHER" id="PTHR43514:SF4">
    <property type="entry name" value="ABC TRANSPORTER I FAMILY MEMBER 10"/>
    <property type="match status" value="1"/>
</dbReference>
<name>A0A0H0XVT4_9SPHN</name>
<dbReference type="OrthoDB" id="9802264at2"/>
<gene>
    <name evidence="4" type="ORF">AAV99_01835</name>
</gene>